<dbReference type="EMBL" id="CP094326">
    <property type="protein sequence ID" value="UNY98449.1"/>
    <property type="molecule type" value="Genomic_DNA"/>
</dbReference>
<keyword evidence="6" id="KW-0732">Signal</keyword>
<dbReference type="EC" id="2.7.13.3" evidence="2"/>
<dbReference type="InterPro" id="IPR050482">
    <property type="entry name" value="Sensor_HK_TwoCompSys"/>
</dbReference>
<dbReference type="Gene3D" id="3.30.565.10">
    <property type="entry name" value="Histidine kinase-like ATPase, C-terminal domain"/>
    <property type="match status" value="1"/>
</dbReference>
<evidence type="ECO:0000313" key="8">
    <source>
        <dbReference type="Proteomes" id="UP000829476"/>
    </source>
</evidence>
<dbReference type="RefSeq" id="WP_242936855.1">
    <property type="nucleotide sequence ID" value="NZ_CP094326.1"/>
</dbReference>
<dbReference type="PROSITE" id="PS51257">
    <property type="entry name" value="PROKAR_LIPOPROTEIN"/>
    <property type="match status" value="1"/>
</dbReference>
<proteinExistence type="predicted"/>
<name>A0ABY3YKX1_9FLAO</name>
<evidence type="ECO:0000256" key="4">
    <source>
        <dbReference type="ARBA" id="ARBA00022777"/>
    </source>
</evidence>
<keyword evidence="5" id="KW-0902">Two-component regulatory system</keyword>
<dbReference type="PANTHER" id="PTHR24421">
    <property type="entry name" value="NITRATE/NITRITE SENSOR PROTEIN NARX-RELATED"/>
    <property type="match status" value="1"/>
</dbReference>
<feature type="signal peptide" evidence="6">
    <location>
        <begin position="1"/>
        <end position="21"/>
    </location>
</feature>
<protein>
    <recommendedName>
        <fullName evidence="2">histidine kinase</fullName>
        <ecNumber evidence="2">2.7.13.3</ecNumber>
    </recommendedName>
</protein>
<organism evidence="7 8">
    <name type="scientific">Zhouia spongiae</name>
    <dbReference type="NCBI Taxonomy" id="2202721"/>
    <lineage>
        <taxon>Bacteria</taxon>
        <taxon>Pseudomonadati</taxon>
        <taxon>Bacteroidota</taxon>
        <taxon>Flavobacteriia</taxon>
        <taxon>Flavobacteriales</taxon>
        <taxon>Flavobacteriaceae</taxon>
        <taxon>Zhouia</taxon>
    </lineage>
</organism>
<dbReference type="SMART" id="SM00028">
    <property type="entry name" value="TPR"/>
    <property type="match status" value="4"/>
</dbReference>
<evidence type="ECO:0000256" key="1">
    <source>
        <dbReference type="ARBA" id="ARBA00000085"/>
    </source>
</evidence>
<accession>A0ABY3YKX1</accession>
<dbReference type="InterPro" id="IPR011990">
    <property type="entry name" value="TPR-like_helical_dom_sf"/>
</dbReference>
<comment type="catalytic activity">
    <reaction evidence="1">
        <text>ATP + protein L-histidine = ADP + protein N-phospho-L-histidine.</text>
        <dbReference type="EC" id="2.7.13.3"/>
    </reaction>
</comment>
<feature type="chain" id="PRO_5047429268" description="histidine kinase" evidence="6">
    <location>
        <begin position="22"/>
        <end position="651"/>
    </location>
</feature>
<dbReference type="SUPFAM" id="SSF48452">
    <property type="entry name" value="TPR-like"/>
    <property type="match status" value="1"/>
</dbReference>
<keyword evidence="3" id="KW-0808">Transferase</keyword>
<dbReference type="InterPro" id="IPR036890">
    <property type="entry name" value="HATPase_C_sf"/>
</dbReference>
<evidence type="ECO:0000256" key="3">
    <source>
        <dbReference type="ARBA" id="ARBA00022679"/>
    </source>
</evidence>
<dbReference type="SUPFAM" id="SSF55874">
    <property type="entry name" value="ATPase domain of HSP90 chaperone/DNA topoisomerase II/histidine kinase"/>
    <property type="match status" value="1"/>
</dbReference>
<reference evidence="7 8" key="1">
    <citation type="journal article" date="2018" name="Int. J. Syst. Evol. Microbiol.">
        <title>Zhouia spongiae sp. nov., isolated from a marine sponge.</title>
        <authorList>
            <person name="Zhuang L."/>
            <person name="Lin B."/>
            <person name="Qin F."/>
            <person name="Luo L."/>
        </authorList>
    </citation>
    <scope>NUCLEOTIDE SEQUENCE [LARGE SCALE GENOMIC DNA]</scope>
    <source>
        <strain evidence="7 8">HN-Y44</strain>
    </source>
</reference>
<gene>
    <name evidence="7" type="ORF">MQE36_15380</name>
</gene>
<keyword evidence="8" id="KW-1185">Reference proteome</keyword>
<sequence length="651" mass="74786">MKTYRLSFLIFTALITGLISCMDENNKTQHTKARNNYTHTLIQQADSLKKANLTAKALIVNKRALQLSPSEQTDSLYARILKQRILLLGKLQLLDSVFIYTDKLLSISIKTKDTSSIAYTKYLKAFYFKKNHQIDSAIGNYYQSVQIYKQLDDSLLMVKRSYELVKILNDAANYEEAEKIAIDALQHLKKETQDNNYMRLINYLAIISKNKGQYKESLYWYDKVLDISKDPAEKISVVNNKAVVYLKQKEYRKALETLSRIVNNPLLDSPKYIVLKARIKDNSAYAKSKLGHRDAEKQLLEALKLRRQKNIPANLNASYIHLAEHYADRNDPRAVEMARQAYKNATSYKNADDRLDALAILIATSNAPRKYALQYHNISDSIYKAREQTQNSYAKIKFDAVQNRQENKLLKANAQLQASEISRIKIRNISLLLLLIVLGGGVVWRYRVIQGKHQRDRERATEETERIISKKIHDEVANDVFNTLMLVQNEVKTSPFLEKFEMHLDKLYNKTRNISREYGDIDTGQNFPAELKDMLASFHGKNVNVMIRNINSIAWKQINEIKKKVLYRTTQELMVNMKKHSGASIVVLIFKNESNKIIVQYSDNGTGFDSGYIQKGNGLLNVENRIEAINGNITFDKTSNAGCIITITIPQ</sequence>
<evidence type="ECO:0000256" key="2">
    <source>
        <dbReference type="ARBA" id="ARBA00012438"/>
    </source>
</evidence>
<evidence type="ECO:0000256" key="6">
    <source>
        <dbReference type="SAM" id="SignalP"/>
    </source>
</evidence>
<dbReference type="PANTHER" id="PTHR24421:SF10">
    <property type="entry name" value="NITRATE_NITRITE SENSOR PROTEIN NARQ"/>
    <property type="match status" value="1"/>
</dbReference>
<dbReference type="InterPro" id="IPR019734">
    <property type="entry name" value="TPR_rpt"/>
</dbReference>
<keyword evidence="4" id="KW-0418">Kinase</keyword>
<evidence type="ECO:0000256" key="5">
    <source>
        <dbReference type="ARBA" id="ARBA00023012"/>
    </source>
</evidence>
<evidence type="ECO:0000313" key="7">
    <source>
        <dbReference type="EMBL" id="UNY98449.1"/>
    </source>
</evidence>
<dbReference type="Proteomes" id="UP000829476">
    <property type="component" value="Chromosome"/>
</dbReference>
<dbReference type="Gene3D" id="1.25.40.10">
    <property type="entry name" value="Tetratricopeptide repeat domain"/>
    <property type="match status" value="1"/>
</dbReference>